<dbReference type="InterPro" id="IPR003111">
    <property type="entry name" value="Lon_prtase_N"/>
</dbReference>
<dbReference type="FunFam" id="1.20.58.1480:FF:000001">
    <property type="entry name" value="Lon protease"/>
    <property type="match status" value="1"/>
</dbReference>
<dbReference type="Gene3D" id="1.20.5.5270">
    <property type="match status" value="1"/>
</dbReference>
<dbReference type="Proteomes" id="UP000031977">
    <property type="component" value="Unassembled WGS sequence"/>
</dbReference>
<evidence type="ECO:0000313" key="19">
    <source>
        <dbReference type="Proteomes" id="UP000031977"/>
    </source>
</evidence>
<evidence type="ECO:0000256" key="11">
    <source>
        <dbReference type="PIRNR" id="PIRNR001174"/>
    </source>
</evidence>
<dbReference type="Gene3D" id="3.40.50.300">
    <property type="entry name" value="P-loop containing nucleotide triphosphate hydrolases"/>
    <property type="match status" value="1"/>
</dbReference>
<dbReference type="PROSITE" id="PS01046">
    <property type="entry name" value="LON_SER"/>
    <property type="match status" value="1"/>
</dbReference>
<comment type="subunit">
    <text evidence="10 11">Homohexamer. Organized in a ring with a central cavity.</text>
</comment>
<dbReference type="FunFam" id="3.40.50.300:FF:000021">
    <property type="entry name" value="Lon protease homolog"/>
    <property type="match status" value="1"/>
</dbReference>
<sequence length="783" mass="87863">MNLERSERIEIPVLPLRDVVVYPHMVIPLFVGREKSISCLETAMETNKQVLLVAQKQADTDEPTVDDLFEVGTVATILQLLKLPDGTVKVLVEGQQRAKINHFKESDFFLAEAEFVVTPELDEREQEVIVRSAINQFEGFIKLNKKIPPEVLTSLNGIDEAARLADTIAAHMPLKLVDKQQVLEIVDVTERLEFLMGQMESEIDLLQVEKRIRGRVKKQMEKSQREYYLNEQMKAIQKELGEMEDAPDEFETLQKKIEESKMPQEAREKTEQELQKLKMMSPMSAEATVVRSYIDWMVSVPWAKRSKVKKNLAKAEEILNEDHYGLERVKERILEYLAVQNRINKLKGPILCLVGPPGVGKTSLGRSIASATGRKYVRMALGGVRDEAEIRGHRRTYIGSLPGKLIQKMSKVGVKNPLFLLDEIDKMASDMRGDPSSALLEVLDPEQNNSFNDHYLEVDYDLSDVMFVATSNSMNIPGPLLDRMEVIRLSGYTEDEKLNIAKRHLVDKQVQRNGLKPNEIILEDSAIIGIIRYYTREAGVRNLEREISKICRKAVKNILLDKDIKSVTVTMDNLKEYLGVQRFDYGKADESNRIGQVTGLAWTEVGGDLLTIETQSMPGKGKLTQTGSLGDVMQESIQAAMTVVRSRAEKLGINNDFYEKRDIHVHVPEGATPKDGPSAGIAMCTALVSSLTGNPVKAEVAMTGEITLRGEVLPIGGLKEKLLAAHRGGIKTVLIPKDNERDLEEIPDNVIADLKVIPVQWIDEVLKVALERDPAGVEFAIEK</sequence>
<comment type="similarity">
    <text evidence="10 11 14 15">Belongs to the peptidase S16 family.</text>
</comment>
<evidence type="ECO:0000256" key="12">
    <source>
        <dbReference type="PIRSR" id="PIRSR001174-1"/>
    </source>
</evidence>
<dbReference type="AlphaFoldDB" id="A0A0C3ICZ8"/>
<protein>
    <recommendedName>
        <fullName evidence="10 11">Lon protease</fullName>
        <ecNumber evidence="10 11">3.4.21.53</ecNumber>
    </recommendedName>
    <alternativeName>
        <fullName evidence="10">ATP-dependent protease La</fullName>
    </alternativeName>
</protein>
<accession>A0A0C3ICZ8</accession>
<dbReference type="GO" id="GO:0016887">
    <property type="term" value="F:ATP hydrolysis activity"/>
    <property type="evidence" value="ECO:0007669"/>
    <property type="project" value="UniProtKB-UniRule"/>
</dbReference>
<dbReference type="InterPro" id="IPR027417">
    <property type="entry name" value="P-loop_NTPase"/>
</dbReference>
<dbReference type="Gene3D" id="1.10.8.60">
    <property type="match status" value="1"/>
</dbReference>
<dbReference type="GO" id="GO:0004252">
    <property type="term" value="F:serine-type endopeptidase activity"/>
    <property type="evidence" value="ECO:0007669"/>
    <property type="project" value="UniProtKB-UniRule"/>
</dbReference>
<dbReference type="FunFam" id="1.20.5.5270:FF:000002">
    <property type="entry name" value="Lon protease homolog"/>
    <property type="match status" value="1"/>
</dbReference>
<feature type="active site" evidence="10 12">
    <location>
        <position position="678"/>
    </location>
</feature>
<dbReference type="GO" id="GO:0005737">
    <property type="term" value="C:cytoplasm"/>
    <property type="evidence" value="ECO:0007669"/>
    <property type="project" value="UniProtKB-SubCell"/>
</dbReference>
<dbReference type="PROSITE" id="PS51786">
    <property type="entry name" value="LON_PROTEOLYTIC"/>
    <property type="match status" value="1"/>
</dbReference>
<evidence type="ECO:0000256" key="6">
    <source>
        <dbReference type="ARBA" id="ARBA00022825"/>
    </source>
</evidence>
<dbReference type="InterPro" id="IPR003959">
    <property type="entry name" value="ATPase_AAA_core"/>
</dbReference>
<dbReference type="GO" id="GO:0005524">
    <property type="term" value="F:ATP binding"/>
    <property type="evidence" value="ECO:0007669"/>
    <property type="project" value="UniProtKB-UniRule"/>
</dbReference>
<dbReference type="SUPFAM" id="SSF52540">
    <property type="entry name" value="P-loop containing nucleoside triphosphate hydrolases"/>
    <property type="match status" value="1"/>
</dbReference>
<dbReference type="GO" id="GO:0004176">
    <property type="term" value="F:ATP-dependent peptidase activity"/>
    <property type="evidence" value="ECO:0007669"/>
    <property type="project" value="UniProtKB-UniRule"/>
</dbReference>
<evidence type="ECO:0000256" key="5">
    <source>
        <dbReference type="ARBA" id="ARBA00022801"/>
    </source>
</evidence>
<evidence type="ECO:0000259" key="17">
    <source>
        <dbReference type="PROSITE" id="PS51787"/>
    </source>
</evidence>
<comment type="caution">
    <text evidence="18">The sequence shown here is derived from an EMBL/GenBank/DDBJ whole genome shotgun (WGS) entry which is preliminary data.</text>
</comment>
<dbReference type="InterPro" id="IPR015947">
    <property type="entry name" value="PUA-like_sf"/>
</dbReference>
<dbReference type="GO" id="GO:0043565">
    <property type="term" value="F:sequence-specific DNA binding"/>
    <property type="evidence" value="ECO:0007669"/>
    <property type="project" value="UniProtKB-UniRule"/>
</dbReference>
<dbReference type="InterPro" id="IPR046336">
    <property type="entry name" value="Lon_prtase_N_sf"/>
</dbReference>
<dbReference type="Pfam" id="PF02190">
    <property type="entry name" value="LON_substr_bdg"/>
    <property type="match status" value="1"/>
</dbReference>
<dbReference type="FunFam" id="2.30.130.40:FF:000001">
    <property type="entry name" value="Lon protease"/>
    <property type="match status" value="1"/>
</dbReference>
<feature type="domain" description="Lon N-terminal" evidence="17">
    <location>
        <begin position="11"/>
        <end position="203"/>
    </location>
</feature>
<dbReference type="SMART" id="SM00382">
    <property type="entry name" value="AAA"/>
    <property type="match status" value="1"/>
</dbReference>
<evidence type="ECO:0000256" key="15">
    <source>
        <dbReference type="RuleBase" id="RU000591"/>
    </source>
</evidence>
<comment type="induction">
    <text evidence="10">By heat shock.</text>
</comment>
<evidence type="ECO:0000256" key="7">
    <source>
        <dbReference type="ARBA" id="ARBA00022840"/>
    </source>
</evidence>
<keyword evidence="18" id="KW-0238">DNA-binding</keyword>
<dbReference type="SUPFAM" id="SSF54211">
    <property type="entry name" value="Ribosomal protein S5 domain 2-like"/>
    <property type="match status" value="1"/>
</dbReference>
<keyword evidence="8 10" id="KW-0346">Stress response</keyword>
<keyword evidence="6 10" id="KW-0720">Serine protease</keyword>
<evidence type="ECO:0000259" key="16">
    <source>
        <dbReference type="PROSITE" id="PS51786"/>
    </source>
</evidence>
<proteinExistence type="evidence at transcript level"/>
<evidence type="ECO:0000313" key="18">
    <source>
        <dbReference type="EMBL" id="KIN12197.1"/>
    </source>
</evidence>
<dbReference type="FunFam" id="3.30.230.10:FF:000010">
    <property type="entry name" value="Lon protease"/>
    <property type="match status" value="1"/>
</dbReference>
<comment type="function">
    <text evidence="10">ATP-dependent serine protease that mediates the selective degradation of mutant and abnormal proteins as well as certain short-lived regulatory proteins. Required for cellular homeostasis and for survival from DNA damage and developmental changes induced by stress. Degrades polypeptides processively to yield small peptide fragments that are 5 to 10 amino acids long. Binds to DNA in a double-stranded, site-specific manner.</text>
</comment>
<dbReference type="GO" id="GO:0034605">
    <property type="term" value="P:cellular response to heat"/>
    <property type="evidence" value="ECO:0007669"/>
    <property type="project" value="UniProtKB-UniRule"/>
</dbReference>
<dbReference type="InterPro" id="IPR008269">
    <property type="entry name" value="Lon_proteolytic"/>
</dbReference>
<dbReference type="GO" id="GO:0006515">
    <property type="term" value="P:protein quality control for misfolded or incompletely synthesized proteins"/>
    <property type="evidence" value="ECO:0007669"/>
    <property type="project" value="UniProtKB-UniRule"/>
</dbReference>
<comment type="subcellular location">
    <subcellularLocation>
        <location evidence="1 10 11">Cytoplasm</location>
    </subcellularLocation>
</comment>
<dbReference type="FunFam" id="1.10.8.60:FF:000035">
    <property type="entry name" value="Lon protease"/>
    <property type="match status" value="1"/>
</dbReference>
<evidence type="ECO:0000256" key="10">
    <source>
        <dbReference type="HAMAP-Rule" id="MF_01973"/>
    </source>
</evidence>
<keyword evidence="3 10" id="KW-0645">Protease</keyword>
<keyword evidence="4 10" id="KW-0547">Nucleotide-binding</keyword>
<dbReference type="SUPFAM" id="SSF88697">
    <property type="entry name" value="PUA domain-like"/>
    <property type="match status" value="1"/>
</dbReference>
<dbReference type="RefSeq" id="WP_041154184.1">
    <property type="nucleotide sequence ID" value="NZ_CBCRVP010000004.1"/>
</dbReference>
<dbReference type="PIRSF" id="PIRSF001174">
    <property type="entry name" value="Lon_proteas"/>
    <property type="match status" value="1"/>
</dbReference>
<dbReference type="EC" id="3.4.21.53" evidence="10 11"/>
<evidence type="ECO:0000256" key="4">
    <source>
        <dbReference type="ARBA" id="ARBA00022741"/>
    </source>
</evidence>
<keyword evidence="5 10" id="KW-0378">Hydrolase</keyword>
<dbReference type="InterPro" id="IPR003593">
    <property type="entry name" value="AAA+_ATPase"/>
</dbReference>
<dbReference type="Gene3D" id="2.30.130.40">
    <property type="entry name" value="LON domain-like"/>
    <property type="match status" value="1"/>
</dbReference>
<dbReference type="NCBIfam" id="NF008053">
    <property type="entry name" value="PRK10787.1"/>
    <property type="match status" value="1"/>
</dbReference>
<name>A0A0C3ICZ8_9VIBR</name>
<evidence type="ECO:0000256" key="9">
    <source>
        <dbReference type="ARBA" id="ARBA00050665"/>
    </source>
</evidence>
<dbReference type="Pfam" id="PF05362">
    <property type="entry name" value="Lon_C"/>
    <property type="match status" value="1"/>
</dbReference>
<gene>
    <name evidence="10" type="primary">lon</name>
    <name evidence="18" type="ORF">SU60_02570</name>
</gene>
<dbReference type="SMART" id="SM00464">
    <property type="entry name" value="LON"/>
    <property type="match status" value="1"/>
</dbReference>
<dbReference type="InterPro" id="IPR054594">
    <property type="entry name" value="Lon_lid"/>
</dbReference>
<evidence type="ECO:0000256" key="3">
    <source>
        <dbReference type="ARBA" id="ARBA00022670"/>
    </source>
</evidence>
<dbReference type="CDD" id="cd19500">
    <property type="entry name" value="RecA-like_Lon"/>
    <property type="match status" value="1"/>
</dbReference>
<dbReference type="Pfam" id="PF22667">
    <property type="entry name" value="Lon_lid"/>
    <property type="match status" value="1"/>
</dbReference>
<feature type="active site" evidence="10 12">
    <location>
        <position position="721"/>
    </location>
</feature>
<dbReference type="PROSITE" id="PS51787">
    <property type="entry name" value="LON_N"/>
    <property type="match status" value="1"/>
</dbReference>
<dbReference type="Pfam" id="PF00004">
    <property type="entry name" value="AAA"/>
    <property type="match status" value="1"/>
</dbReference>
<dbReference type="NCBIfam" id="TIGR00763">
    <property type="entry name" value="lon"/>
    <property type="match status" value="1"/>
</dbReference>
<evidence type="ECO:0000256" key="13">
    <source>
        <dbReference type="PIRSR" id="PIRSR001174-2"/>
    </source>
</evidence>
<evidence type="ECO:0000256" key="14">
    <source>
        <dbReference type="PROSITE-ProRule" id="PRU01122"/>
    </source>
</evidence>
<dbReference type="InterPro" id="IPR020568">
    <property type="entry name" value="Ribosomal_Su5_D2-typ_SF"/>
</dbReference>
<keyword evidence="2 10" id="KW-0963">Cytoplasm</keyword>
<dbReference type="InterPro" id="IPR004815">
    <property type="entry name" value="Lon_bac/euk-typ"/>
</dbReference>
<dbReference type="HAMAP" id="MF_01973">
    <property type="entry name" value="lon_bact"/>
    <property type="match status" value="1"/>
</dbReference>
<organism evidence="18 19">
    <name type="scientific">Vibrio mytili</name>
    <dbReference type="NCBI Taxonomy" id="50718"/>
    <lineage>
        <taxon>Bacteria</taxon>
        <taxon>Pseudomonadati</taxon>
        <taxon>Pseudomonadota</taxon>
        <taxon>Gammaproteobacteria</taxon>
        <taxon>Vibrionales</taxon>
        <taxon>Vibrionaceae</taxon>
        <taxon>Vibrio</taxon>
    </lineage>
</organism>
<dbReference type="Gene3D" id="3.30.230.10">
    <property type="match status" value="1"/>
</dbReference>
<keyword evidence="19" id="KW-1185">Reference proteome</keyword>
<keyword evidence="7 10" id="KW-0067">ATP-binding</keyword>
<evidence type="ECO:0000256" key="2">
    <source>
        <dbReference type="ARBA" id="ARBA00022490"/>
    </source>
</evidence>
<dbReference type="Gene3D" id="1.20.58.1480">
    <property type="match status" value="1"/>
</dbReference>
<reference evidence="18 19" key="1">
    <citation type="submission" date="2015-01" db="EMBL/GenBank/DDBJ databases">
        <title>Draft genome of Vibrio mytili type strain CAIM 528.</title>
        <authorList>
            <person name="Gonzalez-Castillo A."/>
            <person name="Gomez-Gil B."/>
            <person name="Enciso-Ibarra J."/>
        </authorList>
    </citation>
    <scope>NUCLEOTIDE SEQUENCE [LARGE SCALE GENOMIC DNA]</scope>
    <source>
        <strain evidence="18 19">CAIM 528</strain>
    </source>
</reference>
<feature type="domain" description="Lon proteolytic" evidence="16">
    <location>
        <begin position="591"/>
        <end position="772"/>
    </location>
</feature>
<dbReference type="STRING" id="50718.SU60_02570"/>
<comment type="catalytic activity">
    <reaction evidence="9 10 11 14">
        <text>Hydrolysis of proteins in presence of ATP.</text>
        <dbReference type="EC" id="3.4.21.53"/>
    </reaction>
</comment>
<dbReference type="InterPro" id="IPR014721">
    <property type="entry name" value="Ribsml_uS5_D2-typ_fold_subgr"/>
</dbReference>
<dbReference type="InterPro" id="IPR027543">
    <property type="entry name" value="Lon_bac"/>
</dbReference>
<evidence type="ECO:0000256" key="8">
    <source>
        <dbReference type="ARBA" id="ARBA00023016"/>
    </source>
</evidence>
<evidence type="ECO:0000256" key="1">
    <source>
        <dbReference type="ARBA" id="ARBA00004496"/>
    </source>
</evidence>
<dbReference type="InterPro" id="IPR008268">
    <property type="entry name" value="Peptidase_S16_AS"/>
</dbReference>
<feature type="binding site" evidence="10 13">
    <location>
        <begin position="355"/>
        <end position="362"/>
    </location>
    <ligand>
        <name>ATP</name>
        <dbReference type="ChEBI" id="CHEBI:30616"/>
    </ligand>
</feature>
<dbReference type="PANTHER" id="PTHR10046">
    <property type="entry name" value="ATP DEPENDENT LON PROTEASE FAMILY MEMBER"/>
    <property type="match status" value="1"/>
</dbReference>
<dbReference type="OrthoDB" id="9803599at2"/>
<dbReference type="InterPro" id="IPR027065">
    <property type="entry name" value="Lon_Prtase"/>
</dbReference>
<dbReference type="PRINTS" id="PR00830">
    <property type="entry name" value="ENDOLAPTASE"/>
</dbReference>
<dbReference type="EMBL" id="JXOK01000006">
    <property type="protein sequence ID" value="KIN12197.1"/>
    <property type="molecule type" value="Genomic_DNA"/>
</dbReference>